<dbReference type="Proteomes" id="UP000653454">
    <property type="component" value="Unassembled WGS sequence"/>
</dbReference>
<keyword evidence="6 12" id="KW-1133">Transmembrane helix</keyword>
<protein>
    <recommendedName>
        <fullName evidence="3">NADH dehydrogenase [ubiquinone] 1 alpha subcomplex subunit 11</fullName>
    </recommendedName>
    <alternativeName>
        <fullName evidence="9">Complex I-B14.7</fullName>
    </alternativeName>
    <alternativeName>
        <fullName evidence="10">NADH-ubiquinone oxidoreductase subunit B14.7</fullName>
    </alternativeName>
</protein>
<proteinExistence type="inferred from homology"/>
<feature type="region of interest" description="Disordered" evidence="11">
    <location>
        <begin position="149"/>
        <end position="181"/>
    </location>
</feature>
<keyword evidence="5" id="KW-0999">Mitochondrion inner membrane</keyword>
<sequence>MLVCARYGAIAGTIAGTYDVLMYSHATGFGRVLRRYALHVAPLAAMGAVFAAVANGVQRVRGEDDQLNYFLGGVACGPILALYLGSGHAVVAGGLALGAAGMVKKLSVDSGVALLPTHSPHLGSVDGWRKDYSLVRDPKEGHVCRECVQNEDGSEKDSNLAGADDAGANNTDDNNEKKKKC</sequence>
<feature type="transmembrane region" description="Helical" evidence="12">
    <location>
        <begin position="69"/>
        <end position="97"/>
    </location>
</feature>
<evidence type="ECO:0000256" key="7">
    <source>
        <dbReference type="ARBA" id="ARBA00023128"/>
    </source>
</evidence>
<evidence type="ECO:0000256" key="8">
    <source>
        <dbReference type="ARBA" id="ARBA00023136"/>
    </source>
</evidence>
<evidence type="ECO:0000256" key="9">
    <source>
        <dbReference type="ARBA" id="ARBA00030608"/>
    </source>
</evidence>
<evidence type="ECO:0000256" key="1">
    <source>
        <dbReference type="ARBA" id="ARBA00004292"/>
    </source>
</evidence>
<dbReference type="GO" id="GO:0005743">
    <property type="term" value="C:mitochondrial inner membrane"/>
    <property type="evidence" value="ECO:0007669"/>
    <property type="project" value="UniProtKB-SubCell"/>
</dbReference>
<evidence type="ECO:0000256" key="6">
    <source>
        <dbReference type="ARBA" id="ARBA00022989"/>
    </source>
</evidence>
<dbReference type="InterPro" id="IPR039205">
    <property type="entry name" value="NDUFA11"/>
</dbReference>
<organism evidence="13 14">
    <name type="scientific">Plutella xylostella</name>
    <name type="common">Diamondback moth</name>
    <name type="synonym">Plutella maculipennis</name>
    <dbReference type="NCBI Taxonomy" id="51655"/>
    <lineage>
        <taxon>Eukaryota</taxon>
        <taxon>Metazoa</taxon>
        <taxon>Ecdysozoa</taxon>
        <taxon>Arthropoda</taxon>
        <taxon>Hexapoda</taxon>
        <taxon>Insecta</taxon>
        <taxon>Pterygota</taxon>
        <taxon>Neoptera</taxon>
        <taxon>Endopterygota</taxon>
        <taxon>Lepidoptera</taxon>
        <taxon>Glossata</taxon>
        <taxon>Ditrysia</taxon>
        <taxon>Yponomeutoidea</taxon>
        <taxon>Plutellidae</taxon>
        <taxon>Plutella</taxon>
    </lineage>
</organism>
<keyword evidence="14" id="KW-1185">Reference proteome</keyword>
<keyword evidence="7" id="KW-0496">Mitochondrion</keyword>
<feature type="transmembrane region" description="Helical" evidence="12">
    <location>
        <begin position="6"/>
        <end position="24"/>
    </location>
</feature>
<gene>
    <name evidence="13" type="ORF">PLXY2_LOCUS16567</name>
</gene>
<evidence type="ECO:0000313" key="14">
    <source>
        <dbReference type="Proteomes" id="UP000653454"/>
    </source>
</evidence>
<keyword evidence="4 12" id="KW-0812">Transmembrane</keyword>
<feature type="transmembrane region" description="Helical" evidence="12">
    <location>
        <begin position="36"/>
        <end position="57"/>
    </location>
</feature>
<dbReference type="GO" id="GO:0006120">
    <property type="term" value="P:mitochondrial electron transport, NADH to ubiquinone"/>
    <property type="evidence" value="ECO:0007669"/>
    <property type="project" value="InterPro"/>
</dbReference>
<accession>A0A8S4GAZ8</accession>
<dbReference type="EMBL" id="CAJHNJ030000568">
    <property type="protein sequence ID" value="CAG9138313.1"/>
    <property type="molecule type" value="Genomic_DNA"/>
</dbReference>
<evidence type="ECO:0000256" key="5">
    <source>
        <dbReference type="ARBA" id="ARBA00022792"/>
    </source>
</evidence>
<evidence type="ECO:0000256" key="11">
    <source>
        <dbReference type="SAM" id="MobiDB-lite"/>
    </source>
</evidence>
<comment type="caution">
    <text evidence="13">The sequence shown here is derived from an EMBL/GenBank/DDBJ whole genome shotgun (WGS) entry which is preliminary data.</text>
</comment>
<evidence type="ECO:0000256" key="3">
    <source>
        <dbReference type="ARBA" id="ARBA00018191"/>
    </source>
</evidence>
<dbReference type="GO" id="GO:0045271">
    <property type="term" value="C:respiratory chain complex I"/>
    <property type="evidence" value="ECO:0007669"/>
    <property type="project" value="InterPro"/>
</dbReference>
<dbReference type="PANTHER" id="PTHR21382">
    <property type="entry name" value="NADH-UBIQUINONE OXIDOREDUCTASE SUBUNIT"/>
    <property type="match status" value="1"/>
</dbReference>
<dbReference type="AlphaFoldDB" id="A0A8S4GAZ8"/>
<evidence type="ECO:0000256" key="4">
    <source>
        <dbReference type="ARBA" id="ARBA00022692"/>
    </source>
</evidence>
<evidence type="ECO:0000256" key="12">
    <source>
        <dbReference type="SAM" id="Phobius"/>
    </source>
</evidence>
<evidence type="ECO:0000256" key="2">
    <source>
        <dbReference type="ARBA" id="ARBA00008699"/>
    </source>
</evidence>
<comment type="similarity">
    <text evidence="2">Belongs to the complex I NDUFA11 subunit family.</text>
</comment>
<reference evidence="13" key="1">
    <citation type="submission" date="2020-11" db="EMBL/GenBank/DDBJ databases">
        <authorList>
            <person name="Whiteford S."/>
        </authorList>
    </citation>
    <scope>NUCLEOTIDE SEQUENCE</scope>
</reference>
<evidence type="ECO:0000256" key="10">
    <source>
        <dbReference type="ARBA" id="ARBA00031497"/>
    </source>
</evidence>
<evidence type="ECO:0000313" key="13">
    <source>
        <dbReference type="EMBL" id="CAG9138313.1"/>
    </source>
</evidence>
<dbReference type="PANTHER" id="PTHR21382:SF1">
    <property type="entry name" value="NADH DEHYDROGENASE [UBIQUINONE] 1 ALPHA SUBCOMPLEX SUBUNIT 11"/>
    <property type="match status" value="1"/>
</dbReference>
<feature type="compositionally biased region" description="Low complexity" evidence="11">
    <location>
        <begin position="161"/>
        <end position="172"/>
    </location>
</feature>
<comment type="subcellular location">
    <subcellularLocation>
        <location evidence="1">Mitochondrion inner membrane</location>
        <topology evidence="1">Multi-pass membrane protein</topology>
        <orientation evidence="1">Matrix side</orientation>
    </subcellularLocation>
</comment>
<name>A0A8S4GAZ8_PLUXY</name>
<keyword evidence="8 12" id="KW-0472">Membrane</keyword>